<keyword evidence="4" id="KW-1185">Reference proteome</keyword>
<dbReference type="AlphaFoldDB" id="A0A7D5TDT1"/>
<evidence type="ECO:0000313" key="4">
    <source>
        <dbReference type="Proteomes" id="UP000509346"/>
    </source>
</evidence>
<feature type="region of interest" description="Disordered" evidence="1">
    <location>
        <begin position="14"/>
        <end position="122"/>
    </location>
</feature>
<name>A0A7D5TDT1_9EURY</name>
<dbReference type="GeneID" id="56085241"/>
<organism evidence="3 4">
    <name type="scientific">Halosimplex pelagicum</name>
    <dbReference type="NCBI Taxonomy" id="869886"/>
    <lineage>
        <taxon>Archaea</taxon>
        <taxon>Methanobacteriati</taxon>
        <taxon>Methanobacteriota</taxon>
        <taxon>Stenosarchaea group</taxon>
        <taxon>Halobacteria</taxon>
        <taxon>Halobacteriales</taxon>
        <taxon>Haloarculaceae</taxon>
        <taxon>Halosimplex</taxon>
    </lineage>
</organism>
<dbReference type="InterPro" id="IPR057149">
    <property type="entry name" value="DUF7827"/>
</dbReference>
<dbReference type="Pfam" id="PF25162">
    <property type="entry name" value="DUF7827"/>
    <property type="match status" value="1"/>
</dbReference>
<sequence>MELERRRLLAVVAAGAVAGCGTSGSDATETDDSERASGGDGTATPTSTATPSAATPTPTATPSETPTPSSTPTATDTPTRSPTPTETTTPTSTPTPTATPTPVDPGEPGFSASAYDGTSGDEVEIPVSTGEFDTLHLVVGDEEEVNFEVAASILDGTGDFAVTVVVDTDAGGSDSAWLTSAADGDTVSITATAAGENLEEMGIASYPLELYESPDRSTRVDSATLSLTP</sequence>
<dbReference type="RefSeq" id="WP_179919167.1">
    <property type="nucleotide sequence ID" value="NZ_CP058909.1"/>
</dbReference>
<feature type="compositionally biased region" description="Low complexity" evidence="1">
    <location>
        <begin position="42"/>
        <end position="96"/>
    </location>
</feature>
<dbReference type="EMBL" id="CP058909">
    <property type="protein sequence ID" value="QLH84069.1"/>
    <property type="molecule type" value="Genomic_DNA"/>
</dbReference>
<reference evidence="3 4" key="1">
    <citation type="submission" date="2020-07" db="EMBL/GenBank/DDBJ databases">
        <title>Halosimplex litoreum sp. nov. and Halosimplex rubrum sp. nov., isolated from different salt environments.</title>
        <authorList>
            <person name="Cui H."/>
        </authorList>
    </citation>
    <scope>NUCLEOTIDE SEQUENCE [LARGE SCALE GENOMIC DNA]</scope>
    <source>
        <strain evidence="3 4">R2</strain>
    </source>
</reference>
<evidence type="ECO:0000259" key="2">
    <source>
        <dbReference type="Pfam" id="PF25162"/>
    </source>
</evidence>
<evidence type="ECO:0000256" key="1">
    <source>
        <dbReference type="SAM" id="MobiDB-lite"/>
    </source>
</evidence>
<protein>
    <recommendedName>
        <fullName evidence="2">DUF7827 domain-containing protein</fullName>
    </recommendedName>
</protein>
<dbReference type="KEGG" id="hpel:HZS54_21590"/>
<dbReference type="Proteomes" id="UP000509346">
    <property type="component" value="Chromosome"/>
</dbReference>
<dbReference type="PROSITE" id="PS51257">
    <property type="entry name" value="PROKAR_LIPOPROTEIN"/>
    <property type="match status" value="1"/>
</dbReference>
<evidence type="ECO:0000313" key="3">
    <source>
        <dbReference type="EMBL" id="QLH84069.1"/>
    </source>
</evidence>
<feature type="domain" description="DUF7827" evidence="2">
    <location>
        <begin position="109"/>
        <end position="190"/>
    </location>
</feature>
<accession>A0A7D5TDT1</accession>
<proteinExistence type="predicted"/>
<gene>
    <name evidence="3" type="ORF">HZS54_21590</name>
</gene>